<sequence>CLERNSNWDPKNLDFLNHQHTNPSSAHTERRAKGLGLEAERRGDVVVEEVRIAPSSSVDRYISNKLHIQGLSDGYLIDSEDPFFSWRRTNLISHFEDYYLDFMQMIAAQSRRWKSLSLSHLPLPFFQSFRTLTAVDLPLLETVRLLDRVSFQDTDAPMQPINTSAFNLYDHPIEPNSPIISVIQQSPAIQSLRIELQQQSDLDGIILPWSRLTVIDLRFYAPHDGFYVLQRLSQLCPSVVNCSLVVEPEAELPISNSGPSTEWTHLHDLNLIFMGNPGEAYDSEIHRTFDAITTPALIHLSVRIGYGYHTDQNEADCTAAVANDVPFHSLIERSQCQLLTLDINILLGPKFSKTLHSLPSLKSLTIHPLTRRITPNFSEGEDAATVHIAPDQGTIQLETVLEALTPLQGRIACPELEHIQLCLRPNQAESFFGLVDARATCTSRLKTFTASFGILAQADIDVVKSAQRTAESRELGVPIGWKFVRDTPKLWEPGCQHLE</sequence>
<evidence type="ECO:0000313" key="2">
    <source>
        <dbReference type="Proteomes" id="UP001465976"/>
    </source>
</evidence>
<reference evidence="1 2" key="1">
    <citation type="submission" date="2024-02" db="EMBL/GenBank/DDBJ databases">
        <title>A draft genome for the cacao thread blight pathogen Marasmius crinis-equi.</title>
        <authorList>
            <person name="Cohen S.P."/>
            <person name="Baruah I.K."/>
            <person name="Amoako-Attah I."/>
            <person name="Bukari Y."/>
            <person name="Meinhardt L.W."/>
            <person name="Bailey B.A."/>
        </authorList>
    </citation>
    <scope>NUCLEOTIDE SEQUENCE [LARGE SCALE GENOMIC DNA]</scope>
    <source>
        <strain evidence="1 2">GH-76</strain>
    </source>
</reference>
<feature type="non-terminal residue" evidence="1">
    <location>
        <position position="1"/>
    </location>
</feature>
<keyword evidence="2" id="KW-1185">Reference proteome</keyword>
<dbReference type="EMBL" id="JBAHYK010002415">
    <property type="protein sequence ID" value="KAL0565115.1"/>
    <property type="molecule type" value="Genomic_DNA"/>
</dbReference>
<evidence type="ECO:0000313" key="1">
    <source>
        <dbReference type="EMBL" id="KAL0565115.1"/>
    </source>
</evidence>
<protein>
    <recommendedName>
        <fullName evidence="3">F-box domain-containing protein</fullName>
    </recommendedName>
</protein>
<organism evidence="1 2">
    <name type="scientific">Marasmius crinis-equi</name>
    <dbReference type="NCBI Taxonomy" id="585013"/>
    <lineage>
        <taxon>Eukaryota</taxon>
        <taxon>Fungi</taxon>
        <taxon>Dikarya</taxon>
        <taxon>Basidiomycota</taxon>
        <taxon>Agaricomycotina</taxon>
        <taxon>Agaricomycetes</taxon>
        <taxon>Agaricomycetidae</taxon>
        <taxon>Agaricales</taxon>
        <taxon>Marasmiineae</taxon>
        <taxon>Marasmiaceae</taxon>
        <taxon>Marasmius</taxon>
    </lineage>
</organism>
<name>A0ABR3EQF7_9AGAR</name>
<evidence type="ECO:0008006" key="3">
    <source>
        <dbReference type="Google" id="ProtNLM"/>
    </source>
</evidence>
<proteinExistence type="predicted"/>
<comment type="caution">
    <text evidence="1">The sequence shown here is derived from an EMBL/GenBank/DDBJ whole genome shotgun (WGS) entry which is preliminary data.</text>
</comment>
<accession>A0ABR3EQF7</accession>
<dbReference type="Proteomes" id="UP001465976">
    <property type="component" value="Unassembled WGS sequence"/>
</dbReference>
<gene>
    <name evidence="1" type="ORF">V5O48_016918</name>
</gene>